<dbReference type="EMBL" id="CADEPI010000048">
    <property type="protein sequence ID" value="CAB3369781.1"/>
    <property type="molecule type" value="Genomic_DNA"/>
</dbReference>
<feature type="region of interest" description="Disordered" evidence="1">
    <location>
        <begin position="1"/>
        <end position="42"/>
    </location>
</feature>
<reference evidence="2 3" key="1">
    <citation type="submission" date="2020-04" db="EMBL/GenBank/DDBJ databases">
        <authorList>
            <person name="Alioto T."/>
            <person name="Alioto T."/>
            <person name="Gomez Garrido J."/>
        </authorList>
    </citation>
    <scope>NUCLEOTIDE SEQUENCE [LARGE SCALE GENOMIC DNA]</scope>
</reference>
<evidence type="ECO:0000256" key="1">
    <source>
        <dbReference type="SAM" id="MobiDB-lite"/>
    </source>
</evidence>
<accession>A0A8S1CNL1</accession>
<dbReference type="Proteomes" id="UP000494165">
    <property type="component" value="Unassembled WGS sequence"/>
</dbReference>
<proteinExistence type="predicted"/>
<sequence length="125" mass="14390">MRQYSEFEIKPSAQRHLEQEKRREKEGEKRRGVRSEQHLKEHSSILCPSHTYKKLRASRGRANAELEKARRLSLSAALCDNHIEFGIPTVSFLLLSYQKRDSHAAVFGVPVLLCGDQIKINSKFS</sequence>
<comment type="caution">
    <text evidence="2">The sequence shown here is derived from an EMBL/GenBank/DDBJ whole genome shotgun (WGS) entry which is preliminary data.</text>
</comment>
<organism evidence="2 3">
    <name type="scientific">Cloeon dipterum</name>
    <dbReference type="NCBI Taxonomy" id="197152"/>
    <lineage>
        <taxon>Eukaryota</taxon>
        <taxon>Metazoa</taxon>
        <taxon>Ecdysozoa</taxon>
        <taxon>Arthropoda</taxon>
        <taxon>Hexapoda</taxon>
        <taxon>Insecta</taxon>
        <taxon>Pterygota</taxon>
        <taxon>Palaeoptera</taxon>
        <taxon>Ephemeroptera</taxon>
        <taxon>Pisciforma</taxon>
        <taxon>Baetidae</taxon>
        <taxon>Cloeon</taxon>
    </lineage>
</organism>
<evidence type="ECO:0000313" key="2">
    <source>
        <dbReference type="EMBL" id="CAB3369781.1"/>
    </source>
</evidence>
<protein>
    <submittedName>
        <fullName evidence="2">Uncharacterized protein</fullName>
    </submittedName>
</protein>
<dbReference type="AlphaFoldDB" id="A0A8S1CNL1"/>
<evidence type="ECO:0000313" key="3">
    <source>
        <dbReference type="Proteomes" id="UP000494165"/>
    </source>
</evidence>
<gene>
    <name evidence="2" type="ORF">CLODIP_2_CD14098</name>
</gene>
<keyword evidence="3" id="KW-1185">Reference proteome</keyword>
<name>A0A8S1CNL1_9INSE</name>